<reference evidence="1 2" key="1">
    <citation type="submission" date="2024-02" db="EMBL/GenBank/DDBJ databases">
        <title>High-quality chromosome-scale genome assembly of Pensacola bahiagrass (Paspalum notatum Flugge var. saurae).</title>
        <authorList>
            <person name="Vega J.M."/>
            <person name="Podio M."/>
            <person name="Orjuela J."/>
            <person name="Siena L.A."/>
            <person name="Pessino S.C."/>
            <person name="Combes M.C."/>
            <person name="Mariac C."/>
            <person name="Albertini E."/>
            <person name="Pupilli F."/>
            <person name="Ortiz J.P.A."/>
            <person name="Leblanc O."/>
        </authorList>
    </citation>
    <scope>NUCLEOTIDE SEQUENCE [LARGE SCALE GENOMIC DNA]</scope>
    <source>
        <strain evidence="1">R1</strain>
        <tissue evidence="1">Leaf</tissue>
    </source>
</reference>
<protein>
    <recommendedName>
        <fullName evidence="3">Reverse transcriptase</fullName>
    </recommendedName>
</protein>
<dbReference type="Proteomes" id="UP001341281">
    <property type="component" value="Chromosome 03"/>
</dbReference>
<evidence type="ECO:0000313" key="1">
    <source>
        <dbReference type="EMBL" id="WVZ62944.1"/>
    </source>
</evidence>
<dbReference type="PANTHER" id="PTHR33064:SF37">
    <property type="entry name" value="RIBONUCLEASE H"/>
    <property type="match status" value="1"/>
</dbReference>
<dbReference type="Gene3D" id="3.30.70.270">
    <property type="match status" value="1"/>
</dbReference>
<evidence type="ECO:0000313" key="2">
    <source>
        <dbReference type="Proteomes" id="UP001341281"/>
    </source>
</evidence>
<organism evidence="1 2">
    <name type="scientific">Paspalum notatum var. saurae</name>
    <dbReference type="NCBI Taxonomy" id="547442"/>
    <lineage>
        <taxon>Eukaryota</taxon>
        <taxon>Viridiplantae</taxon>
        <taxon>Streptophyta</taxon>
        <taxon>Embryophyta</taxon>
        <taxon>Tracheophyta</taxon>
        <taxon>Spermatophyta</taxon>
        <taxon>Magnoliopsida</taxon>
        <taxon>Liliopsida</taxon>
        <taxon>Poales</taxon>
        <taxon>Poaceae</taxon>
        <taxon>PACMAD clade</taxon>
        <taxon>Panicoideae</taxon>
        <taxon>Andropogonodae</taxon>
        <taxon>Paspaleae</taxon>
        <taxon>Paspalinae</taxon>
        <taxon>Paspalum</taxon>
    </lineage>
</organism>
<dbReference type="PANTHER" id="PTHR33064">
    <property type="entry name" value="POL PROTEIN"/>
    <property type="match status" value="1"/>
</dbReference>
<evidence type="ECO:0008006" key="3">
    <source>
        <dbReference type="Google" id="ProtNLM"/>
    </source>
</evidence>
<name>A0AAQ3SYM8_PASNO</name>
<dbReference type="AlphaFoldDB" id="A0AAQ3SYM8"/>
<keyword evidence="2" id="KW-1185">Reference proteome</keyword>
<dbReference type="EMBL" id="CP144747">
    <property type="protein sequence ID" value="WVZ62944.1"/>
    <property type="molecule type" value="Genomic_DNA"/>
</dbReference>
<dbReference type="InterPro" id="IPR043128">
    <property type="entry name" value="Rev_trsase/Diguanyl_cyclase"/>
</dbReference>
<dbReference type="SUPFAM" id="SSF56672">
    <property type="entry name" value="DNA/RNA polymerases"/>
    <property type="match status" value="1"/>
</dbReference>
<gene>
    <name evidence="1" type="ORF">U9M48_012632</name>
</gene>
<accession>A0AAQ3SYM8</accession>
<dbReference type="InterPro" id="IPR051320">
    <property type="entry name" value="Viral_Replic_Matur_Polypro"/>
</dbReference>
<proteinExistence type="predicted"/>
<dbReference type="InterPro" id="IPR043502">
    <property type="entry name" value="DNA/RNA_pol_sf"/>
</dbReference>
<sequence length="106" mass="12368">MCTVFMTSRTHDLVLEHSKCLFGEWEVAYLGHFISNTGIAMDPSKMDVVRAWLLPCSVRALEGFLRYYKRFIHDYGVIFAPLTAYSSRRKLSSYRQQQTRHSKLTT</sequence>